<sequence length="229" mass="24785">MGADTNDTQDALGATDEYGIPIIPDPADAASRKRQAIIDAALAEFLAEGYSAASMDAITRGSGVSKATIYKHFGSKERLFLAVIGGVLPKTYADLEPSNSTIADAPDLRAALVRLTTDWARILLRPDIMSLRRLVIGEIDRFPQLGQLWYRVSYDMNNGPLVEAFTELHARGTLDAPDPKLAVQQLVAVTVGVPQLVRTFSPDAVIEDAELTRVISSGVDLFLARYARA</sequence>
<proteinExistence type="predicted"/>
<dbReference type="PROSITE" id="PS50977">
    <property type="entry name" value="HTH_TETR_2"/>
    <property type="match status" value="1"/>
</dbReference>
<name>A0A4Y3RM21_9ACTN</name>
<keyword evidence="1" id="KW-0805">Transcription regulation</keyword>
<keyword evidence="2 4" id="KW-0238">DNA-binding</keyword>
<feature type="domain" description="HTH tetR-type" evidence="5">
    <location>
        <begin position="31"/>
        <end position="91"/>
    </location>
</feature>
<evidence type="ECO:0000313" key="7">
    <source>
        <dbReference type="Proteomes" id="UP000315226"/>
    </source>
</evidence>
<dbReference type="PANTHER" id="PTHR30055">
    <property type="entry name" value="HTH-TYPE TRANSCRIPTIONAL REGULATOR RUTR"/>
    <property type="match status" value="1"/>
</dbReference>
<protein>
    <submittedName>
        <fullName evidence="6">TetR family transcriptional regulator</fullName>
    </submittedName>
</protein>
<keyword evidence="3" id="KW-0804">Transcription</keyword>
<dbReference type="GO" id="GO:0000976">
    <property type="term" value="F:transcription cis-regulatory region binding"/>
    <property type="evidence" value="ECO:0007669"/>
    <property type="project" value="TreeGrafter"/>
</dbReference>
<comment type="caution">
    <text evidence="6">The sequence shown here is derived from an EMBL/GenBank/DDBJ whole genome shotgun (WGS) entry which is preliminary data.</text>
</comment>
<dbReference type="Pfam" id="PF00440">
    <property type="entry name" value="TetR_N"/>
    <property type="match status" value="1"/>
</dbReference>
<evidence type="ECO:0000313" key="6">
    <source>
        <dbReference type="EMBL" id="GEB57763.1"/>
    </source>
</evidence>
<evidence type="ECO:0000256" key="2">
    <source>
        <dbReference type="ARBA" id="ARBA00023125"/>
    </source>
</evidence>
<evidence type="ECO:0000256" key="3">
    <source>
        <dbReference type="ARBA" id="ARBA00023163"/>
    </source>
</evidence>
<dbReference type="Gene3D" id="1.10.357.10">
    <property type="entry name" value="Tetracycline Repressor, domain 2"/>
    <property type="match status" value="1"/>
</dbReference>
<dbReference type="GO" id="GO:0045892">
    <property type="term" value="P:negative regulation of DNA-templated transcription"/>
    <property type="evidence" value="ECO:0007669"/>
    <property type="project" value="UniProtKB-ARBA"/>
</dbReference>
<feature type="DNA-binding region" description="H-T-H motif" evidence="4">
    <location>
        <begin position="54"/>
        <end position="73"/>
    </location>
</feature>
<keyword evidence="7" id="KW-1185">Reference proteome</keyword>
<dbReference type="InterPro" id="IPR009057">
    <property type="entry name" value="Homeodomain-like_sf"/>
</dbReference>
<dbReference type="PRINTS" id="PR00455">
    <property type="entry name" value="HTHTETR"/>
</dbReference>
<evidence type="ECO:0000256" key="4">
    <source>
        <dbReference type="PROSITE-ProRule" id="PRU00335"/>
    </source>
</evidence>
<dbReference type="InterPro" id="IPR001647">
    <property type="entry name" value="HTH_TetR"/>
</dbReference>
<dbReference type="FunFam" id="1.10.10.60:FF:000141">
    <property type="entry name" value="TetR family transcriptional regulator"/>
    <property type="match status" value="1"/>
</dbReference>
<dbReference type="InterPro" id="IPR050109">
    <property type="entry name" value="HTH-type_TetR-like_transc_reg"/>
</dbReference>
<dbReference type="Pfam" id="PF14246">
    <property type="entry name" value="TetR_C_7"/>
    <property type="match status" value="1"/>
</dbReference>
<accession>A0A4Y3RM21</accession>
<dbReference type="GO" id="GO:0003700">
    <property type="term" value="F:DNA-binding transcription factor activity"/>
    <property type="evidence" value="ECO:0007669"/>
    <property type="project" value="TreeGrafter"/>
</dbReference>
<dbReference type="AlphaFoldDB" id="A0A4Y3RM21"/>
<dbReference type="InterPro" id="IPR039536">
    <property type="entry name" value="TetR_C_Proteobacteria"/>
</dbReference>
<dbReference type="OrthoDB" id="7186128at2"/>
<dbReference type="EMBL" id="BJMN01000020">
    <property type="protein sequence ID" value="GEB57763.1"/>
    <property type="molecule type" value="Genomic_DNA"/>
</dbReference>
<organism evidence="6 7">
    <name type="scientific">Streptomyces gardneri</name>
    <dbReference type="NCBI Taxonomy" id="66892"/>
    <lineage>
        <taxon>Bacteria</taxon>
        <taxon>Bacillati</taxon>
        <taxon>Actinomycetota</taxon>
        <taxon>Actinomycetes</taxon>
        <taxon>Kitasatosporales</taxon>
        <taxon>Streptomycetaceae</taxon>
        <taxon>Streptomyces</taxon>
    </lineage>
</organism>
<evidence type="ECO:0000256" key="1">
    <source>
        <dbReference type="ARBA" id="ARBA00023015"/>
    </source>
</evidence>
<reference evidence="6 7" key="1">
    <citation type="submission" date="2019-06" db="EMBL/GenBank/DDBJ databases">
        <title>Whole genome shotgun sequence of Streptomyces gardneri NBRC 12865.</title>
        <authorList>
            <person name="Hosoyama A."/>
            <person name="Uohara A."/>
            <person name="Ohji S."/>
            <person name="Ichikawa N."/>
        </authorList>
    </citation>
    <scope>NUCLEOTIDE SEQUENCE [LARGE SCALE GENOMIC DNA]</scope>
    <source>
        <strain evidence="6 7">NBRC 12865</strain>
    </source>
</reference>
<dbReference type="InterPro" id="IPR036271">
    <property type="entry name" value="Tet_transcr_reg_TetR-rel_C_sf"/>
</dbReference>
<dbReference type="SUPFAM" id="SSF48498">
    <property type="entry name" value="Tetracyclin repressor-like, C-terminal domain"/>
    <property type="match status" value="1"/>
</dbReference>
<dbReference type="RefSeq" id="WP_141297266.1">
    <property type="nucleotide sequence ID" value="NZ_BJMN01000020.1"/>
</dbReference>
<dbReference type="InterPro" id="IPR023772">
    <property type="entry name" value="DNA-bd_HTH_TetR-type_CS"/>
</dbReference>
<dbReference type="PROSITE" id="PS01081">
    <property type="entry name" value="HTH_TETR_1"/>
    <property type="match status" value="1"/>
</dbReference>
<dbReference type="PANTHER" id="PTHR30055:SF146">
    <property type="entry name" value="HTH-TYPE TRANSCRIPTIONAL DUAL REGULATOR CECR"/>
    <property type="match status" value="1"/>
</dbReference>
<dbReference type="SUPFAM" id="SSF46689">
    <property type="entry name" value="Homeodomain-like"/>
    <property type="match status" value="1"/>
</dbReference>
<dbReference type="Proteomes" id="UP000315226">
    <property type="component" value="Unassembled WGS sequence"/>
</dbReference>
<gene>
    <name evidence="6" type="ORF">SGA01_33680</name>
</gene>
<evidence type="ECO:0000259" key="5">
    <source>
        <dbReference type="PROSITE" id="PS50977"/>
    </source>
</evidence>